<feature type="domain" description="Methyl-accepting transducer" evidence="8">
    <location>
        <begin position="270"/>
        <end position="506"/>
    </location>
</feature>
<evidence type="ECO:0000256" key="6">
    <source>
        <dbReference type="SAM" id="Coils"/>
    </source>
</evidence>
<dbReference type="Proteomes" id="UP000185639">
    <property type="component" value="Unassembled WGS sequence"/>
</dbReference>
<dbReference type="PANTHER" id="PTHR32089:SF112">
    <property type="entry name" value="LYSOZYME-LIKE PROTEIN-RELATED"/>
    <property type="match status" value="1"/>
</dbReference>
<organism evidence="11 12">
    <name type="scientific">Thalassolituus maritimus</name>
    <dbReference type="NCBI Taxonomy" id="484498"/>
    <lineage>
        <taxon>Bacteria</taxon>
        <taxon>Pseudomonadati</taxon>
        <taxon>Pseudomonadota</taxon>
        <taxon>Gammaproteobacteria</taxon>
        <taxon>Oceanospirillales</taxon>
        <taxon>Oceanospirillaceae</taxon>
        <taxon>Thalassolituus</taxon>
    </lineage>
</organism>
<keyword evidence="7" id="KW-1133">Transmembrane helix</keyword>
<dbReference type="PRINTS" id="PR00260">
    <property type="entry name" value="CHEMTRNSDUCR"/>
</dbReference>
<dbReference type="Pfam" id="PF00015">
    <property type="entry name" value="MCPsignal"/>
    <property type="match status" value="1"/>
</dbReference>
<feature type="domain" description="T-SNARE coiled-coil homology" evidence="9">
    <location>
        <begin position="457"/>
        <end position="519"/>
    </location>
</feature>
<proteinExistence type="inferred from homology"/>
<dbReference type="CDD" id="cd11386">
    <property type="entry name" value="MCP_signal"/>
    <property type="match status" value="1"/>
</dbReference>
<dbReference type="RefSeq" id="WP_076516660.1">
    <property type="nucleotide sequence ID" value="NZ_FTOH01000007.1"/>
</dbReference>
<dbReference type="GO" id="GO:0006935">
    <property type="term" value="P:chemotaxis"/>
    <property type="evidence" value="ECO:0007669"/>
    <property type="project" value="InterPro"/>
</dbReference>
<reference evidence="12" key="1">
    <citation type="submission" date="2017-01" db="EMBL/GenBank/DDBJ databases">
        <authorList>
            <person name="Varghese N."/>
            <person name="Submissions S."/>
        </authorList>
    </citation>
    <scope>NUCLEOTIDE SEQUENCE [LARGE SCALE GENOMIC DNA]</scope>
    <source>
        <strain evidence="12">DSM 24913</strain>
    </source>
</reference>
<dbReference type="Pfam" id="PF00672">
    <property type="entry name" value="HAMP"/>
    <property type="match status" value="1"/>
</dbReference>
<keyword evidence="12" id="KW-1185">Reference proteome</keyword>
<feature type="coiled-coil region" evidence="6">
    <location>
        <begin position="488"/>
        <end position="515"/>
    </location>
</feature>
<evidence type="ECO:0000256" key="3">
    <source>
        <dbReference type="ARBA" id="ARBA00023224"/>
    </source>
</evidence>
<dbReference type="InterPro" id="IPR003660">
    <property type="entry name" value="HAMP_dom"/>
</dbReference>
<keyword evidence="7" id="KW-0472">Membrane</keyword>
<evidence type="ECO:0000256" key="7">
    <source>
        <dbReference type="SAM" id="Phobius"/>
    </source>
</evidence>
<keyword evidence="2" id="KW-0997">Cell inner membrane</keyword>
<keyword evidence="3 5" id="KW-0807">Transducer</keyword>
<evidence type="ECO:0000256" key="5">
    <source>
        <dbReference type="PROSITE-ProRule" id="PRU00284"/>
    </source>
</evidence>
<dbReference type="FunFam" id="1.10.287.950:FF:000001">
    <property type="entry name" value="Methyl-accepting chemotaxis sensory transducer"/>
    <property type="match status" value="1"/>
</dbReference>
<dbReference type="EMBL" id="FTOH01000007">
    <property type="protein sequence ID" value="SIT01708.1"/>
    <property type="molecule type" value="Genomic_DNA"/>
</dbReference>
<dbReference type="InterPro" id="IPR004089">
    <property type="entry name" value="MCPsignal_dom"/>
</dbReference>
<dbReference type="InterPro" id="IPR000727">
    <property type="entry name" value="T_SNARE_dom"/>
</dbReference>
<feature type="domain" description="HAMP" evidence="10">
    <location>
        <begin position="213"/>
        <end position="265"/>
    </location>
</feature>
<dbReference type="GO" id="GO:0007165">
    <property type="term" value="P:signal transduction"/>
    <property type="evidence" value="ECO:0007669"/>
    <property type="project" value="UniProtKB-KW"/>
</dbReference>
<dbReference type="SUPFAM" id="SSF58104">
    <property type="entry name" value="Methyl-accepting chemotaxis protein (MCP) signaling domain"/>
    <property type="match status" value="1"/>
</dbReference>
<dbReference type="GO" id="GO:0004888">
    <property type="term" value="F:transmembrane signaling receptor activity"/>
    <property type="evidence" value="ECO:0007669"/>
    <property type="project" value="InterPro"/>
</dbReference>
<protein>
    <submittedName>
        <fullName evidence="11">Methyl-accepting chemotaxis protein</fullName>
    </submittedName>
</protein>
<gene>
    <name evidence="11" type="ORF">SAMN05421686_107254</name>
</gene>
<sequence>MNWRDLSLTLKLRIPLAVIGVLLIILSVLQLNTLSGVTTTSELINGTYTPALNKVLNADRDLYQAQIAERTLAFGGDNEGLKASHKENLDQVYDRLNAVIDMQVNDKTRVQAEAFLAAFAKWRPKSEKMVEDVTSGRISYEQAEALSTGALEKEFEATRDILDTVGENLAESAASLHAEGVSLNKAARRNLLILTLLSVAIIVAVIVFLPPLLTRPIKRTTSALDKLARGEGDLTRRLTVESNDEIGEMAKTFNKFLEGMQSLVTNVQTVSTQVRGTTEQLEQGAQKSQETTAQFVAELEHVTHANREMEQAIGEVSQSSTRVAEEATNAEKHVREIAEQFRSAVTDIAALASSVSESAGVIRELEQETTGIASLLDVIKGIAEQTNLLALNAAIEAARAGEQGRGFAVVADEVRSLASKTQQATEDINSMIDKLQSGVNRAVNSMQGGEETAERSVETARASESNIGEVSGSLVRIKDQVLQVASAIEEQTSVINNINQNLAEARNMSQENQASTRQLVDSVNVLEQNTSDMRKSVSNFKV</sequence>
<keyword evidence="6" id="KW-0175">Coiled coil</keyword>
<comment type="similarity">
    <text evidence="4">Belongs to the methyl-accepting chemotaxis (MCP) protein family.</text>
</comment>
<evidence type="ECO:0000256" key="2">
    <source>
        <dbReference type="ARBA" id="ARBA00022519"/>
    </source>
</evidence>
<dbReference type="AlphaFoldDB" id="A0A1N7NTV1"/>
<accession>A0A1N7NTV1</accession>
<evidence type="ECO:0000259" key="10">
    <source>
        <dbReference type="PROSITE" id="PS50885"/>
    </source>
</evidence>
<dbReference type="PROSITE" id="PS50192">
    <property type="entry name" value="T_SNARE"/>
    <property type="match status" value="1"/>
</dbReference>
<dbReference type="GO" id="GO:0005886">
    <property type="term" value="C:plasma membrane"/>
    <property type="evidence" value="ECO:0007669"/>
    <property type="project" value="UniProtKB-SubCell"/>
</dbReference>
<dbReference type="CDD" id="cd06225">
    <property type="entry name" value="HAMP"/>
    <property type="match status" value="1"/>
</dbReference>
<keyword evidence="2" id="KW-1003">Cell membrane</keyword>
<dbReference type="PROSITE" id="PS50111">
    <property type="entry name" value="CHEMOTAXIS_TRANSDUC_2"/>
    <property type="match status" value="1"/>
</dbReference>
<dbReference type="SMART" id="SM00304">
    <property type="entry name" value="HAMP"/>
    <property type="match status" value="1"/>
</dbReference>
<feature type="transmembrane region" description="Helical" evidence="7">
    <location>
        <begin position="191"/>
        <end position="213"/>
    </location>
</feature>
<name>A0A1N7NTV1_9GAMM</name>
<evidence type="ECO:0000313" key="12">
    <source>
        <dbReference type="Proteomes" id="UP000185639"/>
    </source>
</evidence>
<evidence type="ECO:0000256" key="1">
    <source>
        <dbReference type="ARBA" id="ARBA00004429"/>
    </source>
</evidence>
<evidence type="ECO:0000313" key="11">
    <source>
        <dbReference type="EMBL" id="SIT01708.1"/>
    </source>
</evidence>
<evidence type="ECO:0000259" key="9">
    <source>
        <dbReference type="PROSITE" id="PS50192"/>
    </source>
</evidence>
<evidence type="ECO:0000256" key="4">
    <source>
        <dbReference type="ARBA" id="ARBA00029447"/>
    </source>
</evidence>
<evidence type="ECO:0000259" key="8">
    <source>
        <dbReference type="PROSITE" id="PS50111"/>
    </source>
</evidence>
<dbReference type="SMART" id="SM00283">
    <property type="entry name" value="MA"/>
    <property type="match status" value="1"/>
</dbReference>
<keyword evidence="7" id="KW-0812">Transmembrane</keyword>
<comment type="subcellular location">
    <subcellularLocation>
        <location evidence="1">Cell inner membrane</location>
        <topology evidence="1">Multi-pass membrane protein</topology>
    </subcellularLocation>
</comment>
<dbReference type="PROSITE" id="PS50885">
    <property type="entry name" value="HAMP"/>
    <property type="match status" value="1"/>
</dbReference>
<feature type="transmembrane region" description="Helical" evidence="7">
    <location>
        <begin position="12"/>
        <end position="31"/>
    </location>
</feature>
<dbReference type="Gene3D" id="1.10.287.950">
    <property type="entry name" value="Methyl-accepting chemotaxis protein"/>
    <property type="match status" value="1"/>
</dbReference>
<dbReference type="PANTHER" id="PTHR32089">
    <property type="entry name" value="METHYL-ACCEPTING CHEMOTAXIS PROTEIN MCPB"/>
    <property type="match status" value="1"/>
</dbReference>
<dbReference type="InterPro" id="IPR004090">
    <property type="entry name" value="Chemotax_Me-accpt_rcpt"/>
</dbReference>
<dbReference type="STRING" id="484498.SAMN05421686_107254"/>